<dbReference type="Proteomes" id="UP000013378">
    <property type="component" value="Unassembled WGS sequence"/>
</dbReference>
<evidence type="ECO:0000313" key="1">
    <source>
        <dbReference type="EMBL" id="EOD00501.1"/>
    </source>
</evidence>
<dbReference type="SUPFAM" id="SSF52540">
    <property type="entry name" value="P-loop containing nucleoside triphosphate hydrolases"/>
    <property type="match status" value="1"/>
</dbReference>
<proteinExistence type="predicted"/>
<organism evidence="1 2">
    <name type="scientific">Caldisalinibacter kiritimatiensis</name>
    <dbReference type="NCBI Taxonomy" id="1304284"/>
    <lineage>
        <taxon>Bacteria</taxon>
        <taxon>Bacillati</taxon>
        <taxon>Bacillota</taxon>
        <taxon>Tissierellia</taxon>
        <taxon>Tissierellales</taxon>
        <taxon>Thermohalobacteraceae</taxon>
        <taxon>Caldisalinibacter</taxon>
    </lineage>
</organism>
<dbReference type="eggNOG" id="COG0433">
    <property type="taxonomic scope" value="Bacteria"/>
</dbReference>
<accession>R1CPB7</accession>
<reference evidence="1 2" key="1">
    <citation type="journal article" date="2015" name="Geomicrobiol. J.">
        <title>Caldisalinibacter kiritimatiensis gen. nov., sp. nov., a moderately thermohalophilic thiosulfate-reducing bacterium from a hypersaline microbial mat.</title>
        <authorList>
            <person name="Ben Hania W."/>
            <person name="Joseph M."/>
            <person name="Fiebig A."/>
            <person name="Bunk B."/>
            <person name="Klenk H.-P."/>
            <person name="Fardeau M.-L."/>
            <person name="Spring S."/>
        </authorList>
    </citation>
    <scope>NUCLEOTIDE SEQUENCE [LARGE SCALE GENOMIC DNA]</scope>
    <source>
        <strain evidence="1 2">L21-TH-D2</strain>
    </source>
</reference>
<name>R1CPB7_9FIRM</name>
<dbReference type="AlphaFoldDB" id="R1CPB7"/>
<dbReference type="STRING" id="1304284.L21TH_1457"/>
<dbReference type="InterPro" id="IPR027417">
    <property type="entry name" value="P-loop_NTPase"/>
</dbReference>
<gene>
    <name evidence="1" type="ORF">L21TH_1457</name>
</gene>
<keyword evidence="2" id="KW-1185">Reference proteome</keyword>
<comment type="caution">
    <text evidence="1">The sequence shown here is derived from an EMBL/GenBank/DDBJ whole genome shotgun (WGS) entry which is preliminary data.</text>
</comment>
<evidence type="ECO:0000313" key="2">
    <source>
        <dbReference type="Proteomes" id="UP000013378"/>
    </source>
</evidence>
<dbReference type="Gene3D" id="3.40.50.300">
    <property type="entry name" value="P-loop containing nucleotide triphosphate hydrolases"/>
    <property type="match status" value="1"/>
</dbReference>
<protein>
    <submittedName>
        <fullName evidence="1">Uncharacterized protein</fullName>
    </submittedName>
</protein>
<sequence>MLELIPEHRIEDVVYFDLYDSHPPAFNFCKIFNRPGRSREDEVEKTTSEVIEIFKRIFREAWSEKNENYLTNGLKTLLEVGKGNINDIQRLFKDKEYRDYIVGQLKDPQLKQFWKTEFAEKKGRLSPGTESTVSSLAYKLDKFLNKKKLLRAVAQDNCIDFKEILDNNKIVIFRFSKDNMSEDMIKFNGGIAIKLLIVAAFARDKSKWNDVYPVFIDECHNFLSENIKTVMYELRKYGVPFVLMHQVLEQFSEVPGLKEAIYGNVGNKITFTVGWG</sequence>
<dbReference type="EMBL" id="ARZA01000155">
    <property type="protein sequence ID" value="EOD00501.1"/>
    <property type="molecule type" value="Genomic_DNA"/>
</dbReference>